<sequence length="372" mass="41447">MNELKQIIIEEIRANGPLPLEDYMARALGDDIHGYYKKKDPFGKKGDFITAPETSQVFGELLGLWGLDFWLKSGAWTDFNLIELGPGRGTLMRDMSNAVRMQPTYLQSARVHLLETSPVLRDIQKKTLRPQEDFKEKYNWHDNIADLLSDCNGAPVIIYANEFFDALPIRQYVQHDGAWVMKCVDVSDSNLVPITRPDIPDTEKLPSASDFEPGDILEISPVADSIMAQLSSYIATYGGVVLVVDYGYTQNQAGETFQALSGHQPVSPYEDPGNADLTAHVNFKRLADIAERKTCTSFRPVSQRNFLLSLGLEQRFESLSQKASAQQKIDLLAARNRLIGVDQMGILFNVLAISQSKAALPAGFEAITRETS</sequence>
<proteinExistence type="predicted"/>
<dbReference type="InterPro" id="IPR038375">
    <property type="entry name" value="NDUFAF7_sf"/>
</dbReference>
<dbReference type="PANTHER" id="PTHR12049:SF7">
    <property type="entry name" value="PROTEIN ARGININE METHYLTRANSFERASE NDUFAF7, MITOCHONDRIAL"/>
    <property type="match status" value="1"/>
</dbReference>
<keyword evidence="2" id="KW-0808">Transferase</keyword>
<evidence type="ECO:0008006" key="5">
    <source>
        <dbReference type="Google" id="ProtNLM"/>
    </source>
</evidence>
<dbReference type="AlphaFoldDB" id="J9DJ42"/>
<name>J9DJ42_9PROT</name>
<dbReference type="Proteomes" id="UP000004836">
    <property type="component" value="Unassembled WGS sequence"/>
</dbReference>
<organism evidence="3 4">
    <name type="scientific">alpha proteobacterium IMCC14465</name>
    <dbReference type="NCBI Taxonomy" id="1220535"/>
    <lineage>
        <taxon>Bacteria</taxon>
        <taxon>Pseudomonadati</taxon>
        <taxon>Pseudomonadota</taxon>
        <taxon>Alphaproteobacteria</taxon>
        <taxon>PS1 clade</taxon>
    </lineage>
</organism>
<evidence type="ECO:0000256" key="2">
    <source>
        <dbReference type="ARBA" id="ARBA00022679"/>
    </source>
</evidence>
<reference evidence="3 4" key="1">
    <citation type="journal article" date="2012" name="J. Bacteriol.">
        <title>Genome Sequence of Strain IMCC14465, Isolated from the East Sea, Belonging to the PS1 Clade of Alphaproteobacteria.</title>
        <authorList>
            <person name="Yang S.J."/>
            <person name="Kang I."/>
            <person name="Cho J.C."/>
        </authorList>
    </citation>
    <scope>NUCLEOTIDE SEQUENCE [LARGE SCALE GENOMIC DNA]</scope>
    <source>
        <strain evidence="3 4">IMCC14465</strain>
    </source>
</reference>
<dbReference type="STRING" id="1220535.IMCC14465_03450"/>
<dbReference type="EMBL" id="ALYF01000002">
    <property type="protein sequence ID" value="EJW21951.1"/>
    <property type="molecule type" value="Genomic_DNA"/>
</dbReference>
<evidence type="ECO:0000313" key="4">
    <source>
        <dbReference type="Proteomes" id="UP000004836"/>
    </source>
</evidence>
<dbReference type="InterPro" id="IPR029063">
    <property type="entry name" value="SAM-dependent_MTases_sf"/>
</dbReference>
<dbReference type="Gene3D" id="3.40.50.12710">
    <property type="match status" value="1"/>
</dbReference>
<dbReference type="PANTHER" id="PTHR12049">
    <property type="entry name" value="PROTEIN ARGININE METHYLTRANSFERASE NDUFAF7, MITOCHONDRIAL"/>
    <property type="match status" value="1"/>
</dbReference>
<evidence type="ECO:0000313" key="3">
    <source>
        <dbReference type="EMBL" id="EJW21951.1"/>
    </source>
</evidence>
<dbReference type="Pfam" id="PF02636">
    <property type="entry name" value="Methyltransf_28"/>
    <property type="match status" value="1"/>
</dbReference>
<dbReference type="eggNOG" id="COG1565">
    <property type="taxonomic scope" value="Bacteria"/>
</dbReference>
<accession>J9DJ42</accession>
<dbReference type="InterPro" id="IPR003788">
    <property type="entry name" value="NDUFAF7"/>
</dbReference>
<dbReference type="SUPFAM" id="SSF53335">
    <property type="entry name" value="S-adenosyl-L-methionine-dependent methyltransferases"/>
    <property type="match status" value="1"/>
</dbReference>
<keyword evidence="1" id="KW-0489">Methyltransferase</keyword>
<gene>
    <name evidence="3" type="ORF">IMCC14465_03450</name>
</gene>
<comment type="caution">
    <text evidence="3">The sequence shown here is derived from an EMBL/GenBank/DDBJ whole genome shotgun (WGS) entry which is preliminary data.</text>
</comment>
<dbReference type="GO" id="GO:0032259">
    <property type="term" value="P:methylation"/>
    <property type="evidence" value="ECO:0007669"/>
    <property type="project" value="UniProtKB-KW"/>
</dbReference>
<dbReference type="PATRIC" id="fig|1220535.3.peg.341"/>
<keyword evidence="4" id="KW-1185">Reference proteome</keyword>
<protein>
    <recommendedName>
        <fullName evidence="5">Methyltransferase</fullName>
    </recommendedName>
</protein>
<evidence type="ECO:0000256" key="1">
    <source>
        <dbReference type="ARBA" id="ARBA00022603"/>
    </source>
</evidence>
<dbReference type="GO" id="GO:0035243">
    <property type="term" value="F:protein-arginine omega-N symmetric methyltransferase activity"/>
    <property type="evidence" value="ECO:0007669"/>
    <property type="project" value="TreeGrafter"/>
</dbReference>
<dbReference type="OrthoDB" id="9794208at2"/>